<protein>
    <submittedName>
        <fullName evidence="7">Serine protease easter-like</fullName>
    </submittedName>
</protein>
<dbReference type="PRINTS" id="PR00722">
    <property type="entry name" value="CHYMOTRYPSIN"/>
</dbReference>
<dbReference type="InterPro" id="IPR033116">
    <property type="entry name" value="TRYPSIN_SER"/>
</dbReference>
<sequence>MFVITLLILNTVVTSGVEACGKDLKCVPLSKCKVQMDVLYPCKEGYVCCPEEKTTRIISRISEFPVDCGLVDSDDRITGGKLARIGQFPWMSLLGYETNGINVTQFLCGGSLISRNYVLTAAHCLNLQGLKLSLVRLGEFNLATDKDCENFTKKIFCSDPYRDVVISKIIPHKDFSAVSLKNDIALLKLQNSISFTEFIQPICLPFDIELTPDMFYDKKLTVSGWGKINSDRVSGSDALMYATVKVWKTSRCNMSVPPEVLPIDDAQICANGRKGEDACKGDSGGPLFIVTNTQKSLKHHQIGIISFASAMVCGNAELPTVYTRVDHYLNWIKQNTE</sequence>
<evidence type="ECO:0000259" key="5">
    <source>
        <dbReference type="PROSITE" id="PS50240"/>
    </source>
</evidence>
<dbReference type="Proteomes" id="UP000695000">
    <property type="component" value="Unplaced"/>
</dbReference>
<accession>A0ABM1MKT0</accession>
<evidence type="ECO:0000256" key="1">
    <source>
        <dbReference type="ARBA" id="ARBA00023157"/>
    </source>
</evidence>
<dbReference type="InterPro" id="IPR009003">
    <property type="entry name" value="Peptidase_S1_PA"/>
</dbReference>
<keyword evidence="1" id="KW-1015">Disulfide bond</keyword>
<dbReference type="InterPro" id="IPR018114">
    <property type="entry name" value="TRYPSIN_HIS"/>
</dbReference>
<evidence type="ECO:0000256" key="2">
    <source>
        <dbReference type="ARBA" id="ARBA00024195"/>
    </source>
</evidence>
<keyword evidence="3" id="KW-0645">Protease</keyword>
<dbReference type="InterPro" id="IPR001254">
    <property type="entry name" value="Trypsin_dom"/>
</dbReference>
<feature type="chain" id="PRO_5045979874" evidence="4">
    <location>
        <begin position="20"/>
        <end position="337"/>
    </location>
</feature>
<evidence type="ECO:0000313" key="6">
    <source>
        <dbReference type="Proteomes" id="UP000695000"/>
    </source>
</evidence>
<reference evidence="7" key="1">
    <citation type="submission" date="2025-08" db="UniProtKB">
        <authorList>
            <consortium name="RefSeq"/>
        </authorList>
    </citation>
    <scope>IDENTIFICATION</scope>
    <source>
        <tissue evidence="7">Whole Larva</tissue>
    </source>
</reference>
<evidence type="ECO:0000256" key="4">
    <source>
        <dbReference type="SAM" id="SignalP"/>
    </source>
</evidence>
<gene>
    <name evidence="7" type="primary">LOC108561657</name>
</gene>
<dbReference type="Pfam" id="PF00089">
    <property type="entry name" value="Trypsin"/>
    <property type="match status" value="1"/>
</dbReference>
<dbReference type="InterPro" id="IPR001314">
    <property type="entry name" value="Peptidase_S1A"/>
</dbReference>
<dbReference type="InterPro" id="IPR043504">
    <property type="entry name" value="Peptidase_S1_PA_chymotrypsin"/>
</dbReference>
<dbReference type="SMART" id="SM00020">
    <property type="entry name" value="Tryp_SPc"/>
    <property type="match status" value="1"/>
</dbReference>
<dbReference type="GeneID" id="108561657"/>
<organism evidence="6 7">
    <name type="scientific">Nicrophorus vespilloides</name>
    <name type="common">Boreal carrion beetle</name>
    <dbReference type="NCBI Taxonomy" id="110193"/>
    <lineage>
        <taxon>Eukaryota</taxon>
        <taxon>Metazoa</taxon>
        <taxon>Ecdysozoa</taxon>
        <taxon>Arthropoda</taxon>
        <taxon>Hexapoda</taxon>
        <taxon>Insecta</taxon>
        <taxon>Pterygota</taxon>
        <taxon>Neoptera</taxon>
        <taxon>Endopterygota</taxon>
        <taxon>Coleoptera</taxon>
        <taxon>Polyphaga</taxon>
        <taxon>Staphyliniformia</taxon>
        <taxon>Silphidae</taxon>
        <taxon>Nicrophorinae</taxon>
        <taxon>Nicrophorus</taxon>
    </lineage>
</organism>
<evidence type="ECO:0000313" key="7">
    <source>
        <dbReference type="RefSeq" id="XP_017775180.1"/>
    </source>
</evidence>
<dbReference type="RefSeq" id="XP_017775180.1">
    <property type="nucleotide sequence ID" value="XM_017919691.1"/>
</dbReference>
<keyword evidence="4" id="KW-0732">Signal</keyword>
<evidence type="ECO:0000256" key="3">
    <source>
        <dbReference type="RuleBase" id="RU363034"/>
    </source>
</evidence>
<dbReference type="PROSITE" id="PS50240">
    <property type="entry name" value="TRYPSIN_DOM"/>
    <property type="match status" value="1"/>
</dbReference>
<dbReference type="SUPFAM" id="SSF50494">
    <property type="entry name" value="Trypsin-like serine proteases"/>
    <property type="match status" value="1"/>
</dbReference>
<dbReference type="InterPro" id="IPR051487">
    <property type="entry name" value="Ser/Thr_Proteases_Immune/Dev"/>
</dbReference>
<dbReference type="CDD" id="cd00190">
    <property type="entry name" value="Tryp_SPc"/>
    <property type="match status" value="1"/>
</dbReference>
<comment type="similarity">
    <text evidence="2">Belongs to the peptidase S1 family. CLIP subfamily.</text>
</comment>
<feature type="domain" description="Peptidase S1" evidence="5">
    <location>
        <begin position="77"/>
        <end position="337"/>
    </location>
</feature>
<name>A0ABM1MKT0_NICVS</name>
<proteinExistence type="inferred from homology"/>
<feature type="signal peptide" evidence="4">
    <location>
        <begin position="1"/>
        <end position="19"/>
    </location>
</feature>
<dbReference type="Gene3D" id="2.40.10.10">
    <property type="entry name" value="Trypsin-like serine proteases"/>
    <property type="match status" value="2"/>
</dbReference>
<keyword evidence="3" id="KW-0720">Serine protease</keyword>
<keyword evidence="6" id="KW-1185">Reference proteome</keyword>
<dbReference type="PANTHER" id="PTHR24256">
    <property type="entry name" value="TRYPTASE-RELATED"/>
    <property type="match status" value="1"/>
</dbReference>
<keyword evidence="3" id="KW-0378">Hydrolase</keyword>
<dbReference type="PROSITE" id="PS00134">
    <property type="entry name" value="TRYPSIN_HIS"/>
    <property type="match status" value="1"/>
</dbReference>
<dbReference type="PROSITE" id="PS00135">
    <property type="entry name" value="TRYPSIN_SER"/>
    <property type="match status" value="1"/>
</dbReference>